<dbReference type="InterPro" id="IPR025201">
    <property type="entry name" value="KdpD_TM"/>
</dbReference>
<dbReference type="EC" id="2.7.13.3" evidence="3"/>
<evidence type="ECO:0000256" key="5">
    <source>
        <dbReference type="ARBA" id="ARBA00022679"/>
    </source>
</evidence>
<evidence type="ECO:0000256" key="6">
    <source>
        <dbReference type="ARBA" id="ARBA00022692"/>
    </source>
</evidence>
<keyword evidence="6 13" id="KW-0812">Transmembrane</keyword>
<dbReference type="CDD" id="cd16917">
    <property type="entry name" value="HATPase_UhpB-NarQ-NarX-like"/>
    <property type="match status" value="1"/>
</dbReference>
<dbReference type="Gene3D" id="1.20.5.1930">
    <property type="match status" value="1"/>
</dbReference>
<dbReference type="SUPFAM" id="SSF55874">
    <property type="entry name" value="ATPase domain of HSP90 chaperone/DNA topoisomerase II/histidine kinase"/>
    <property type="match status" value="1"/>
</dbReference>
<protein>
    <recommendedName>
        <fullName evidence="3">histidine kinase</fullName>
        <ecNumber evidence="3">2.7.13.3</ecNumber>
    </recommendedName>
</protein>
<evidence type="ECO:0000256" key="1">
    <source>
        <dbReference type="ARBA" id="ARBA00000085"/>
    </source>
</evidence>
<name>A0ABN2D3W7_9ACTN</name>
<dbReference type="InterPro" id="IPR003018">
    <property type="entry name" value="GAF"/>
</dbReference>
<keyword evidence="5" id="KW-0808">Transferase</keyword>
<dbReference type="PANTHER" id="PTHR24421:SF10">
    <property type="entry name" value="NITRATE_NITRITE SENSOR PROTEIN NARQ"/>
    <property type="match status" value="1"/>
</dbReference>
<evidence type="ECO:0000313" key="16">
    <source>
        <dbReference type="Proteomes" id="UP001501470"/>
    </source>
</evidence>
<comment type="catalytic activity">
    <reaction evidence="1">
        <text>ATP + protein L-histidine = ADP + protein N-phospho-L-histidine.</text>
        <dbReference type="EC" id="2.7.13.3"/>
    </reaction>
</comment>
<keyword evidence="10 13" id="KW-1133">Transmembrane helix</keyword>
<keyword evidence="9" id="KW-0067">ATP-binding</keyword>
<dbReference type="InterPro" id="IPR003594">
    <property type="entry name" value="HATPase_dom"/>
</dbReference>
<dbReference type="InterPro" id="IPR036890">
    <property type="entry name" value="HATPase_C_sf"/>
</dbReference>
<dbReference type="Gene3D" id="3.30.565.10">
    <property type="entry name" value="Histidine kinase-like ATPase, C-terminal domain"/>
    <property type="match status" value="1"/>
</dbReference>
<evidence type="ECO:0000256" key="11">
    <source>
        <dbReference type="ARBA" id="ARBA00023012"/>
    </source>
</evidence>
<dbReference type="Pfam" id="PF02518">
    <property type="entry name" value="HATPase_c"/>
    <property type="match status" value="1"/>
</dbReference>
<dbReference type="Gene3D" id="3.30.450.40">
    <property type="match status" value="1"/>
</dbReference>
<evidence type="ECO:0000256" key="4">
    <source>
        <dbReference type="ARBA" id="ARBA00022553"/>
    </source>
</evidence>
<evidence type="ECO:0000256" key="3">
    <source>
        <dbReference type="ARBA" id="ARBA00012438"/>
    </source>
</evidence>
<dbReference type="Pfam" id="PF13493">
    <property type="entry name" value="DUF4118"/>
    <property type="match status" value="1"/>
</dbReference>
<feature type="transmembrane region" description="Helical" evidence="13">
    <location>
        <begin position="55"/>
        <end position="85"/>
    </location>
</feature>
<dbReference type="EMBL" id="BAAAQD010000042">
    <property type="protein sequence ID" value="GAA1569587.1"/>
    <property type="molecule type" value="Genomic_DNA"/>
</dbReference>
<dbReference type="PANTHER" id="PTHR24421">
    <property type="entry name" value="NITRATE/NITRITE SENSOR PROTEIN NARX-RELATED"/>
    <property type="match status" value="1"/>
</dbReference>
<evidence type="ECO:0000256" key="9">
    <source>
        <dbReference type="ARBA" id="ARBA00022840"/>
    </source>
</evidence>
<dbReference type="InterPro" id="IPR011712">
    <property type="entry name" value="Sig_transdc_His_kin_sub3_dim/P"/>
</dbReference>
<dbReference type="Gene3D" id="1.20.120.620">
    <property type="entry name" value="Backbone structure of the membrane domain of e. Coli histidine kinase receptor kdpd"/>
    <property type="match status" value="1"/>
</dbReference>
<keyword evidence="7" id="KW-0547">Nucleotide-binding</keyword>
<reference evidence="15 16" key="1">
    <citation type="journal article" date="2019" name="Int. J. Syst. Evol. Microbiol.">
        <title>The Global Catalogue of Microorganisms (GCM) 10K type strain sequencing project: providing services to taxonomists for standard genome sequencing and annotation.</title>
        <authorList>
            <consortium name="The Broad Institute Genomics Platform"/>
            <consortium name="The Broad Institute Genome Sequencing Center for Infectious Disease"/>
            <person name="Wu L."/>
            <person name="Ma J."/>
        </authorList>
    </citation>
    <scope>NUCLEOTIDE SEQUENCE [LARGE SCALE GENOMIC DNA]</scope>
    <source>
        <strain evidence="15 16">JCM 15933</strain>
    </source>
</reference>
<dbReference type="SUPFAM" id="SSF55781">
    <property type="entry name" value="GAF domain-like"/>
    <property type="match status" value="1"/>
</dbReference>
<evidence type="ECO:0000256" key="8">
    <source>
        <dbReference type="ARBA" id="ARBA00022777"/>
    </source>
</evidence>
<comment type="caution">
    <text evidence="15">The sequence shown here is derived from an EMBL/GenBank/DDBJ whole genome shotgun (WGS) entry which is preliminary data.</text>
</comment>
<gene>
    <name evidence="15" type="ORF">GCM10009827_109190</name>
</gene>
<feature type="domain" description="GAF" evidence="14">
    <location>
        <begin position="261"/>
        <end position="405"/>
    </location>
</feature>
<dbReference type="Proteomes" id="UP001501470">
    <property type="component" value="Unassembled WGS sequence"/>
</dbReference>
<evidence type="ECO:0000256" key="12">
    <source>
        <dbReference type="ARBA" id="ARBA00023136"/>
    </source>
</evidence>
<keyword evidence="8" id="KW-0418">Kinase</keyword>
<accession>A0ABN2D3W7</accession>
<evidence type="ECO:0000256" key="10">
    <source>
        <dbReference type="ARBA" id="ARBA00022989"/>
    </source>
</evidence>
<keyword evidence="12 13" id="KW-0472">Membrane</keyword>
<dbReference type="InterPro" id="IPR038318">
    <property type="entry name" value="KdpD_sf"/>
</dbReference>
<dbReference type="SMART" id="SM00065">
    <property type="entry name" value="GAF"/>
    <property type="match status" value="1"/>
</dbReference>
<dbReference type="Pfam" id="PF07730">
    <property type="entry name" value="HisKA_3"/>
    <property type="match status" value="1"/>
</dbReference>
<comment type="subcellular location">
    <subcellularLocation>
        <location evidence="2">Membrane</location>
        <topology evidence="2">Multi-pass membrane protein</topology>
    </subcellularLocation>
</comment>
<evidence type="ECO:0000313" key="15">
    <source>
        <dbReference type="EMBL" id="GAA1569587.1"/>
    </source>
</evidence>
<feature type="transmembrane region" description="Helical" evidence="13">
    <location>
        <begin position="20"/>
        <end position="43"/>
    </location>
</feature>
<dbReference type="Pfam" id="PF01590">
    <property type="entry name" value="GAF"/>
    <property type="match status" value="1"/>
</dbReference>
<dbReference type="InterPro" id="IPR050482">
    <property type="entry name" value="Sensor_HK_TwoCompSys"/>
</dbReference>
<organism evidence="15 16">
    <name type="scientific">Dactylosporangium maewongense</name>
    <dbReference type="NCBI Taxonomy" id="634393"/>
    <lineage>
        <taxon>Bacteria</taxon>
        <taxon>Bacillati</taxon>
        <taxon>Actinomycetota</taxon>
        <taxon>Actinomycetes</taxon>
        <taxon>Micromonosporales</taxon>
        <taxon>Micromonosporaceae</taxon>
        <taxon>Dactylosporangium</taxon>
    </lineage>
</organism>
<dbReference type="InterPro" id="IPR029016">
    <property type="entry name" value="GAF-like_dom_sf"/>
</dbReference>
<keyword evidence="11" id="KW-0902">Two-component regulatory system</keyword>
<evidence type="ECO:0000256" key="7">
    <source>
        <dbReference type="ARBA" id="ARBA00022741"/>
    </source>
</evidence>
<sequence length="607" mass="64317">MRAPLTRVRLLSLVIRAQPPPWPLGLLIAAVVIATETFALIPLRGTVREDSRGMIYLVGVLVVSMVCGATTGALTAVASTAAYNYFHVPPFGEFQLSTGQDLQDVAVFVAAALLVSGLANLVRRHAAEISDRRQEADLSADLAHVLLGAEHLHPALDTAAHRIAQTLRIPWAEIAVGGCAADPDRSAFPLRTGQTTLGTLLVPTGLSEPVRRRLRERVVPVLASVLGAARERETSREQTANLAEQQAALRRVATLVARGAAPAEVFDAVAEEIGHVLGPYPTALYRYESNGTVTRVAAAKELDLAEQTFPVRGESLLPMVLRTGAAARIASYDNAAGPNAEIARRAGIRSGVGVPIVVEGRIWGVAIVVTMRPEPLPGDTETRMADFTELVATAIVNAETNAELTASRARIVAAGDEARRRIERDLHDGAQQRLVTLGLQMRMVEETLPAGPARHDLSQAVNDVTSVLHDLQELSRGIHPAILSKGGLGAAVRGLVRRSATPVDLTLAVQRRLPEQVEVGAYYVVSEALTNTAKHAQASLVRVDLEASDGRLRISVQDDGVGGANLKSGSGLVGLRDRVATLGGWLEVASPPGHGTALLAEIPIDGD</sequence>
<evidence type="ECO:0000256" key="13">
    <source>
        <dbReference type="SAM" id="Phobius"/>
    </source>
</evidence>
<evidence type="ECO:0000259" key="14">
    <source>
        <dbReference type="SMART" id="SM00065"/>
    </source>
</evidence>
<proteinExistence type="predicted"/>
<keyword evidence="16" id="KW-1185">Reference proteome</keyword>
<keyword evidence="4" id="KW-0597">Phosphoprotein</keyword>
<evidence type="ECO:0000256" key="2">
    <source>
        <dbReference type="ARBA" id="ARBA00004141"/>
    </source>
</evidence>